<dbReference type="RefSeq" id="WP_089611711.1">
    <property type="nucleotide sequence ID" value="NZ_CP022121.1"/>
</dbReference>
<keyword evidence="1" id="KW-1133">Transmembrane helix</keyword>
<dbReference type="InterPro" id="IPR036388">
    <property type="entry name" value="WH-like_DNA-bd_sf"/>
</dbReference>
<keyword evidence="1" id="KW-0472">Membrane</keyword>
<dbReference type="Proteomes" id="UP001524944">
    <property type="component" value="Unassembled WGS sequence"/>
</dbReference>
<evidence type="ECO:0008006" key="4">
    <source>
        <dbReference type="Google" id="ProtNLM"/>
    </source>
</evidence>
<reference evidence="2 3" key="1">
    <citation type="submission" date="2022-08" db="EMBL/GenBank/DDBJ databases">
        <title>Proteogenomics of the novel Dehalobacterium formicoaceticum strain EZ94 highlights a key role of methyltransferases during anaerobic dichloromethane degradation.</title>
        <authorList>
            <person name="Wasmund K."/>
        </authorList>
    </citation>
    <scope>NUCLEOTIDE SEQUENCE [LARGE SCALE GENOMIC DNA]</scope>
    <source>
        <strain evidence="2 3">EZ94</strain>
    </source>
</reference>
<name>A0ABT1Y9C9_9FIRM</name>
<evidence type="ECO:0000256" key="1">
    <source>
        <dbReference type="SAM" id="Phobius"/>
    </source>
</evidence>
<feature type="transmembrane region" description="Helical" evidence="1">
    <location>
        <begin position="6"/>
        <end position="22"/>
    </location>
</feature>
<gene>
    <name evidence="2" type="ORF">NVS47_12210</name>
</gene>
<sequence>MYTVPVIMLFVGIGLLVYGLMNPKSNESNDAKVNILQKKVKKMINKTPSANSLQVIELHNQGYSYGEISDMLNMNIGSVRLIVMRYIKGNQS</sequence>
<proteinExistence type="predicted"/>
<keyword evidence="3" id="KW-1185">Reference proteome</keyword>
<comment type="caution">
    <text evidence="2">The sequence shown here is derived from an EMBL/GenBank/DDBJ whole genome shotgun (WGS) entry which is preliminary data.</text>
</comment>
<organism evidence="2 3">
    <name type="scientific">Dehalobacterium formicoaceticum</name>
    <dbReference type="NCBI Taxonomy" id="51515"/>
    <lineage>
        <taxon>Bacteria</taxon>
        <taxon>Bacillati</taxon>
        <taxon>Bacillota</taxon>
        <taxon>Clostridia</taxon>
        <taxon>Eubacteriales</taxon>
        <taxon>Peptococcaceae</taxon>
        <taxon>Dehalobacterium</taxon>
    </lineage>
</organism>
<dbReference type="Gene3D" id="1.10.10.10">
    <property type="entry name" value="Winged helix-like DNA-binding domain superfamily/Winged helix DNA-binding domain"/>
    <property type="match status" value="1"/>
</dbReference>
<dbReference type="Pfam" id="PF19610">
    <property type="entry name" value="DUF6115"/>
    <property type="match status" value="1"/>
</dbReference>
<protein>
    <recommendedName>
        <fullName evidence="4">Helix-turn-helix domain-containing protein</fullName>
    </recommendedName>
</protein>
<keyword evidence="1" id="KW-0812">Transmembrane</keyword>
<dbReference type="InterPro" id="IPR046118">
    <property type="entry name" value="DUF6115"/>
</dbReference>
<evidence type="ECO:0000313" key="2">
    <source>
        <dbReference type="EMBL" id="MCR6546266.1"/>
    </source>
</evidence>
<accession>A0ABT1Y9C9</accession>
<evidence type="ECO:0000313" key="3">
    <source>
        <dbReference type="Proteomes" id="UP001524944"/>
    </source>
</evidence>
<dbReference type="EMBL" id="JANPWE010000006">
    <property type="protein sequence ID" value="MCR6546266.1"/>
    <property type="molecule type" value="Genomic_DNA"/>
</dbReference>